<proteinExistence type="predicted"/>
<name>A0A7Z8YNX8_9FLAO</name>
<reference evidence="1 2" key="1">
    <citation type="submission" date="2018-11" db="EMBL/GenBank/DDBJ databases">
        <authorList>
            <consortium name="Pathogen Informatics"/>
        </authorList>
    </citation>
    <scope>NUCLEOTIDE SEQUENCE [LARGE SCALE GENOMIC DNA]</scope>
    <source>
        <strain evidence="1 2">NCTC12929</strain>
    </source>
</reference>
<dbReference type="Proteomes" id="UP000270205">
    <property type="component" value="Unassembled WGS sequence"/>
</dbReference>
<accession>A0A7Z8YNX8</accession>
<evidence type="ECO:0000313" key="1">
    <source>
        <dbReference type="EMBL" id="VDH04646.1"/>
    </source>
</evidence>
<sequence length="43" mass="5322">MKHLLIPHNIRKYLSYSPYVQLLEIKPMPFHCFMQIYDENKQN</sequence>
<dbReference type="AlphaFoldDB" id="A0A7Z8YNX8"/>
<protein>
    <submittedName>
        <fullName evidence="1">Uncharacterized protein</fullName>
    </submittedName>
</protein>
<comment type="caution">
    <text evidence="1">The sequence shown here is derived from an EMBL/GenBank/DDBJ whole genome shotgun (WGS) entry which is preliminary data.</text>
</comment>
<gene>
    <name evidence="1" type="ORF">NCTC12929_01541</name>
</gene>
<evidence type="ECO:0000313" key="2">
    <source>
        <dbReference type="Proteomes" id="UP000270205"/>
    </source>
</evidence>
<organism evidence="1 2">
    <name type="scientific">Bergeyella zoohelcum</name>
    <dbReference type="NCBI Taxonomy" id="1015"/>
    <lineage>
        <taxon>Bacteria</taxon>
        <taxon>Pseudomonadati</taxon>
        <taxon>Bacteroidota</taxon>
        <taxon>Flavobacteriia</taxon>
        <taxon>Flavobacteriales</taxon>
        <taxon>Weeksellaceae</taxon>
        <taxon>Bergeyella</taxon>
    </lineage>
</organism>
<dbReference type="EMBL" id="UYIV01000001">
    <property type="protein sequence ID" value="VDH04646.1"/>
    <property type="molecule type" value="Genomic_DNA"/>
</dbReference>